<organism evidence="2 3">
    <name type="scientific">Paracidovorax citrulli</name>
    <name type="common">Acidovorax citrulli</name>
    <dbReference type="NCBI Taxonomy" id="80869"/>
    <lineage>
        <taxon>Bacteria</taxon>
        <taxon>Pseudomonadati</taxon>
        <taxon>Pseudomonadota</taxon>
        <taxon>Betaproteobacteria</taxon>
        <taxon>Burkholderiales</taxon>
        <taxon>Comamonadaceae</taxon>
        <taxon>Paracidovorax</taxon>
    </lineage>
</organism>
<evidence type="ECO:0000313" key="2">
    <source>
        <dbReference type="EMBL" id="WIY50801.1"/>
    </source>
</evidence>
<dbReference type="EMBL" id="CP127363">
    <property type="protein sequence ID" value="WIY50801.1"/>
    <property type="molecule type" value="Genomic_DNA"/>
</dbReference>
<proteinExistence type="predicted"/>
<keyword evidence="3" id="KW-1185">Reference proteome</keyword>
<accession>A0ABY9AV94</accession>
<keyword evidence="1" id="KW-0175">Coiled coil</keyword>
<reference evidence="2 3" key="1">
    <citation type="submission" date="2023-06" db="EMBL/GenBank/DDBJ databases">
        <authorList>
            <person name="Ham H."/>
            <person name="Park D.S."/>
        </authorList>
    </citation>
    <scope>NUCLEOTIDE SEQUENCE [LARGE SCALE GENOMIC DNA]</scope>
    <source>
        <strain evidence="2 3">KACC 17005</strain>
    </source>
</reference>
<dbReference type="Proteomes" id="UP001242732">
    <property type="component" value="Chromosome"/>
</dbReference>
<feature type="coiled-coil region" evidence="1">
    <location>
        <begin position="229"/>
        <end position="256"/>
    </location>
</feature>
<protein>
    <submittedName>
        <fullName evidence="2">Uncharacterized protein</fullName>
    </submittedName>
</protein>
<dbReference type="RefSeq" id="WP_011795452.1">
    <property type="nucleotide sequence ID" value="NZ_CP023687.1"/>
</dbReference>
<sequence length="263" mass="28807">MLNENDMEWLLEQLVGTAELLGFPITPPAAAMLADDLSSYPKEVLGRALSRLRNEHTGRLTPKSILDRIDEVMGRPAANEAWALAVEAMDERATVVWTNEMSDAWLVAKSLAAEGDMVGARMAFIAAYERLVRIARDSRTPPEVSVSLGWDKDGREVALDKAVQLGRISAEAADKHRVLKLAAPAIDAVALLEGKAVDFPGAPPNVRARLAELRATLADRRRADEEARDRAVREEHRALQERKAEIQRQVNEHLAAQQAGGAA</sequence>
<evidence type="ECO:0000313" key="3">
    <source>
        <dbReference type="Proteomes" id="UP001242732"/>
    </source>
</evidence>
<evidence type="ECO:0000256" key="1">
    <source>
        <dbReference type="SAM" id="Coils"/>
    </source>
</evidence>
<gene>
    <name evidence="2" type="ORF">QRO08_09645</name>
</gene>
<name>A0ABY9AV94_PARCI</name>